<dbReference type="Proteomes" id="UP000693952">
    <property type="component" value="Chromosome"/>
</dbReference>
<organism evidence="2 3">
    <name type="scientific">Pseudomonas sessilinigenes</name>
    <dbReference type="NCBI Taxonomy" id="658629"/>
    <lineage>
        <taxon>Bacteria</taxon>
        <taxon>Pseudomonadati</taxon>
        <taxon>Pseudomonadota</taxon>
        <taxon>Gammaproteobacteria</taxon>
        <taxon>Pseudomonadales</taxon>
        <taxon>Pseudomonadaceae</taxon>
        <taxon>Pseudomonas</taxon>
    </lineage>
</organism>
<evidence type="ECO:0000259" key="1">
    <source>
        <dbReference type="Pfam" id="PF05229"/>
    </source>
</evidence>
<name>A0ABX8MK90_9PSED</name>
<feature type="domain" description="Spore coat protein U/FanG" evidence="1">
    <location>
        <begin position="201"/>
        <end position="340"/>
    </location>
</feature>
<protein>
    <submittedName>
        <fullName evidence="2">Spore coat U domain-containing protein</fullName>
    </submittedName>
</protein>
<dbReference type="Pfam" id="PF05229">
    <property type="entry name" value="SCPU"/>
    <property type="match status" value="2"/>
</dbReference>
<dbReference type="SMART" id="SM00972">
    <property type="entry name" value="SCPU"/>
    <property type="match status" value="2"/>
</dbReference>
<dbReference type="PANTHER" id="PTHR37089">
    <property type="entry name" value="PROTEIN U-RELATED"/>
    <property type="match status" value="1"/>
</dbReference>
<reference evidence="2" key="1">
    <citation type="submission" date="2021-06" db="EMBL/GenBank/DDBJ databases">
        <title>Updating the genus Pseudomonas: Description of 43 new species and partition of the Pseudomonas putida group.</title>
        <authorList>
            <person name="Girard L."/>
            <person name="Lood C."/>
            <person name="Vandamme P."/>
            <person name="Rokni-Zadeh H."/>
            <person name="van Noort V."/>
            <person name="Hofte M."/>
            <person name="Lavigne R."/>
            <person name="De Mot R."/>
        </authorList>
    </citation>
    <scope>NUCLEOTIDE SEQUENCE</scope>
    <source>
        <strain evidence="2">CMR12a</strain>
    </source>
</reference>
<sequence>MTVATRREGVRKVDLKGVGSKAGVQGLLGLVASLLATSAQALCSTVSTVPASFGTVSSILVRTTSQPASTTNAGLSCTGALLSLLATTDHFYATITSSTSGMVGPTGDVINYTLYANNSTSYPITRGTAFDFARNSIIDLLGLLGSPTVAKTVPIYLGTVTGSNVAAGVYTENLSIFWSWNYCSGIGLLGVCLGRDIGSGTQSLTVNMTVSNDCVITAPNISFGSAPVVSAFATVSGQTINLACTKGSAYTVGLSDGQNPISVGGRRRMVSSGNYLAYDIFKSAGTTRWGSVGSARRSSTDAEVNPGNGLGTGSQVFNYNARIYTDQNTPPAGTYLDNVVLDVGF</sequence>
<feature type="domain" description="Spore coat protein U/FanG" evidence="1">
    <location>
        <begin position="37"/>
        <end position="175"/>
    </location>
</feature>
<dbReference type="EMBL" id="CP077074">
    <property type="protein sequence ID" value="QXH38561.1"/>
    <property type="molecule type" value="Genomic_DNA"/>
</dbReference>
<keyword evidence="3" id="KW-1185">Reference proteome</keyword>
<dbReference type="InterPro" id="IPR053167">
    <property type="entry name" value="Spore_coat_component"/>
</dbReference>
<evidence type="ECO:0000313" key="3">
    <source>
        <dbReference type="Proteomes" id="UP000693952"/>
    </source>
</evidence>
<proteinExistence type="predicted"/>
<dbReference type="InterPro" id="IPR007893">
    <property type="entry name" value="Spore_coat_U/FanG"/>
</dbReference>
<gene>
    <name evidence="2" type="ORF">KSS89_20105</name>
</gene>
<evidence type="ECO:0000313" key="2">
    <source>
        <dbReference type="EMBL" id="QXH38561.1"/>
    </source>
</evidence>
<accession>A0ABX8MK90</accession>
<dbReference type="PANTHER" id="PTHR37089:SF1">
    <property type="entry name" value="MEMBRANE PROTEIN"/>
    <property type="match status" value="1"/>
</dbReference>